<accession>A0A0B7ME53</accession>
<evidence type="ECO:0000259" key="4">
    <source>
        <dbReference type="PROSITE" id="PS50110"/>
    </source>
</evidence>
<dbReference type="InterPro" id="IPR001789">
    <property type="entry name" value="Sig_transdc_resp-reg_receiver"/>
</dbReference>
<dbReference type="InterPro" id="IPR052048">
    <property type="entry name" value="ST_Response_Regulator"/>
</dbReference>
<name>A0A0B7ME53_9FIRM</name>
<evidence type="ECO:0000256" key="1">
    <source>
        <dbReference type="ARBA" id="ARBA00018672"/>
    </source>
</evidence>
<organism evidence="5 6">
    <name type="scientific">Syntrophaceticus schinkii</name>
    <dbReference type="NCBI Taxonomy" id="499207"/>
    <lineage>
        <taxon>Bacteria</taxon>
        <taxon>Bacillati</taxon>
        <taxon>Bacillota</taxon>
        <taxon>Clostridia</taxon>
        <taxon>Thermoanaerobacterales</taxon>
        <taxon>Thermoanaerobacterales Family III. Incertae Sedis</taxon>
        <taxon>Syntrophaceticus</taxon>
    </lineage>
</organism>
<dbReference type="AlphaFoldDB" id="A0A0B7ME53"/>
<evidence type="ECO:0000313" key="6">
    <source>
        <dbReference type="Proteomes" id="UP000046155"/>
    </source>
</evidence>
<dbReference type="GO" id="GO:0000160">
    <property type="term" value="P:phosphorelay signal transduction system"/>
    <property type="evidence" value="ECO:0007669"/>
    <property type="project" value="InterPro"/>
</dbReference>
<evidence type="ECO:0000256" key="2">
    <source>
        <dbReference type="ARBA" id="ARBA00024867"/>
    </source>
</evidence>
<dbReference type="PROSITE" id="PS50110">
    <property type="entry name" value="RESPONSE_REGULATORY"/>
    <property type="match status" value="1"/>
</dbReference>
<evidence type="ECO:0000313" key="5">
    <source>
        <dbReference type="EMBL" id="CEO88345.1"/>
    </source>
</evidence>
<keyword evidence="3" id="KW-0597">Phosphoprotein</keyword>
<dbReference type="EMBL" id="CDRZ01000087">
    <property type="protein sequence ID" value="CEO88345.1"/>
    <property type="molecule type" value="Genomic_DNA"/>
</dbReference>
<dbReference type="SUPFAM" id="SSF52172">
    <property type="entry name" value="CheY-like"/>
    <property type="match status" value="1"/>
</dbReference>
<dbReference type="PANTHER" id="PTHR43228">
    <property type="entry name" value="TWO-COMPONENT RESPONSE REGULATOR"/>
    <property type="match status" value="1"/>
</dbReference>
<dbReference type="Proteomes" id="UP000046155">
    <property type="component" value="Unassembled WGS sequence"/>
</dbReference>
<dbReference type="RefSeq" id="WP_084710946.1">
    <property type="nucleotide sequence ID" value="NZ_CDRZ01000087.1"/>
</dbReference>
<dbReference type="Pfam" id="PF00072">
    <property type="entry name" value="Response_reg"/>
    <property type="match status" value="1"/>
</dbReference>
<comment type="function">
    <text evidence="2">May play the central regulatory role in sporulation. It may be an element of the effector pathway responsible for the activation of sporulation genes in response to nutritional stress. Spo0A may act in concert with spo0H (a sigma factor) to control the expression of some genes that are critical to the sporulation process.</text>
</comment>
<protein>
    <recommendedName>
        <fullName evidence="1">Stage 0 sporulation protein A homolog</fullName>
    </recommendedName>
</protein>
<dbReference type="InterPro" id="IPR013785">
    <property type="entry name" value="Aldolase_TIM"/>
</dbReference>
<feature type="domain" description="Response regulatory" evidence="4">
    <location>
        <begin position="1"/>
        <end position="77"/>
    </location>
</feature>
<gene>
    <name evidence="5" type="ORF">SSCH_1770008</name>
</gene>
<reference evidence="6" key="1">
    <citation type="submission" date="2015-01" db="EMBL/GenBank/DDBJ databases">
        <authorList>
            <person name="Manzoor Shahid"/>
            <person name="Zubair Saima"/>
        </authorList>
    </citation>
    <scope>NUCLEOTIDE SEQUENCE [LARGE SCALE GENOMIC DNA]</scope>
    <source>
        <strain evidence="6">Sp3</strain>
    </source>
</reference>
<keyword evidence="6" id="KW-1185">Reference proteome</keyword>
<sequence>MPEVEVVSTANDGKETIRQVEIHQPDVVFLDIDMPEMNGLEAARELAEIQPDTYFVFATAFPFFAPQLPARGLFRKC</sequence>
<dbReference type="OrthoDB" id="9790669at2"/>
<proteinExistence type="predicted"/>
<evidence type="ECO:0000256" key="3">
    <source>
        <dbReference type="PROSITE-ProRule" id="PRU00169"/>
    </source>
</evidence>
<dbReference type="PANTHER" id="PTHR43228:SF1">
    <property type="entry name" value="TWO-COMPONENT RESPONSE REGULATOR ARR22"/>
    <property type="match status" value="1"/>
</dbReference>
<feature type="modified residue" description="4-aspartylphosphate" evidence="3">
    <location>
        <position position="31"/>
    </location>
</feature>
<dbReference type="Gene3D" id="3.20.20.70">
    <property type="entry name" value="Aldolase class I"/>
    <property type="match status" value="1"/>
</dbReference>
<dbReference type="InterPro" id="IPR011006">
    <property type="entry name" value="CheY-like_superfamily"/>
</dbReference>